<dbReference type="InterPro" id="IPR002804">
    <property type="entry name" value="Archease"/>
</dbReference>
<sequence length="106" mass="12109">ALAISEIYSKEKKISLKSKKKISVKGKDLENLLYNFLEELIFLVDSENFVVSKAKVSIKNTSLTAEIYGDDVKNYTNLDQIKASTYHEMYIKKTKKGWEAQVVVDV</sequence>
<dbReference type="GO" id="GO:0046872">
    <property type="term" value="F:metal ion binding"/>
    <property type="evidence" value="ECO:0007669"/>
    <property type="project" value="UniProtKB-KW"/>
</dbReference>
<feature type="domain" description="Archease" evidence="5">
    <location>
        <begin position="1"/>
        <end position="106"/>
    </location>
</feature>
<accession>X1IXJ5</accession>
<dbReference type="Pfam" id="PF01951">
    <property type="entry name" value="Archease"/>
    <property type="match status" value="1"/>
</dbReference>
<dbReference type="InterPro" id="IPR023572">
    <property type="entry name" value="Archease_dom"/>
</dbReference>
<comment type="similarity">
    <text evidence="1">Belongs to the archease family.</text>
</comment>
<dbReference type="GO" id="GO:0008033">
    <property type="term" value="P:tRNA processing"/>
    <property type="evidence" value="ECO:0007669"/>
    <property type="project" value="UniProtKB-KW"/>
</dbReference>
<dbReference type="AlphaFoldDB" id="X1IXJ5"/>
<evidence type="ECO:0000313" key="6">
    <source>
        <dbReference type="EMBL" id="GAH62268.1"/>
    </source>
</evidence>
<dbReference type="InterPro" id="IPR036820">
    <property type="entry name" value="Archease_dom_sf"/>
</dbReference>
<evidence type="ECO:0000259" key="5">
    <source>
        <dbReference type="Pfam" id="PF01951"/>
    </source>
</evidence>
<keyword evidence="3" id="KW-0479">Metal-binding</keyword>
<reference evidence="6" key="1">
    <citation type="journal article" date="2014" name="Front. Microbiol.">
        <title>High frequency of phylogenetically diverse reductive dehalogenase-homologous genes in deep subseafloor sedimentary metagenomes.</title>
        <authorList>
            <person name="Kawai M."/>
            <person name="Futagami T."/>
            <person name="Toyoda A."/>
            <person name="Takaki Y."/>
            <person name="Nishi S."/>
            <person name="Hori S."/>
            <person name="Arai W."/>
            <person name="Tsubouchi T."/>
            <person name="Morono Y."/>
            <person name="Uchiyama I."/>
            <person name="Ito T."/>
            <person name="Fujiyama A."/>
            <person name="Inagaki F."/>
            <person name="Takami H."/>
        </authorList>
    </citation>
    <scope>NUCLEOTIDE SEQUENCE</scope>
    <source>
        <strain evidence="6">Expedition CK06-06</strain>
    </source>
</reference>
<evidence type="ECO:0000256" key="2">
    <source>
        <dbReference type="ARBA" id="ARBA00022694"/>
    </source>
</evidence>
<keyword evidence="2" id="KW-0819">tRNA processing</keyword>
<dbReference type="EMBL" id="BARU01032886">
    <property type="protein sequence ID" value="GAH62268.1"/>
    <property type="molecule type" value="Genomic_DNA"/>
</dbReference>
<evidence type="ECO:0000256" key="4">
    <source>
        <dbReference type="ARBA" id="ARBA00022837"/>
    </source>
</evidence>
<organism evidence="6">
    <name type="scientific">marine sediment metagenome</name>
    <dbReference type="NCBI Taxonomy" id="412755"/>
    <lineage>
        <taxon>unclassified sequences</taxon>
        <taxon>metagenomes</taxon>
        <taxon>ecological metagenomes</taxon>
    </lineage>
</organism>
<protein>
    <recommendedName>
        <fullName evidence="5">Archease domain-containing protein</fullName>
    </recommendedName>
</protein>
<feature type="non-terminal residue" evidence="6">
    <location>
        <position position="1"/>
    </location>
</feature>
<keyword evidence="4" id="KW-0106">Calcium</keyword>
<dbReference type="SUPFAM" id="SSF69819">
    <property type="entry name" value="MTH1598-like"/>
    <property type="match status" value="1"/>
</dbReference>
<comment type="caution">
    <text evidence="6">The sequence shown here is derived from an EMBL/GenBank/DDBJ whole genome shotgun (WGS) entry which is preliminary data.</text>
</comment>
<evidence type="ECO:0000256" key="1">
    <source>
        <dbReference type="ARBA" id="ARBA00007963"/>
    </source>
</evidence>
<evidence type="ECO:0000256" key="3">
    <source>
        <dbReference type="ARBA" id="ARBA00022723"/>
    </source>
</evidence>
<dbReference type="PANTHER" id="PTHR12682:SF11">
    <property type="entry name" value="PROTEIN ARCHEASE"/>
    <property type="match status" value="1"/>
</dbReference>
<dbReference type="Gene3D" id="3.55.10.10">
    <property type="entry name" value="Archease domain"/>
    <property type="match status" value="1"/>
</dbReference>
<proteinExistence type="inferred from homology"/>
<name>X1IXJ5_9ZZZZ</name>
<dbReference type="PANTHER" id="PTHR12682">
    <property type="entry name" value="ARCHEASE"/>
    <property type="match status" value="1"/>
</dbReference>
<gene>
    <name evidence="6" type="ORF">S03H2_51801</name>
</gene>